<dbReference type="Gene3D" id="3.40.50.720">
    <property type="entry name" value="NAD(P)-binding Rossmann-like Domain"/>
    <property type="match status" value="2"/>
</dbReference>
<feature type="region of interest" description="Disordered" evidence="1">
    <location>
        <begin position="36"/>
        <end position="57"/>
    </location>
</feature>
<keyword evidence="3" id="KW-1185">Reference proteome</keyword>
<dbReference type="AlphaFoldDB" id="A0A812U5C2"/>
<name>A0A812U5C2_SYMPI</name>
<dbReference type="InterPro" id="IPR053354">
    <property type="entry name" value="MGDG_epimerase"/>
</dbReference>
<dbReference type="PANTHER" id="PTHR43558">
    <property type="entry name" value="REDUCTASE, PUTATIVE (AFU_ORTHOLOGUE AFUA_3G10540)-RELATED"/>
    <property type="match status" value="1"/>
</dbReference>
<dbReference type="Proteomes" id="UP000649617">
    <property type="component" value="Unassembled WGS sequence"/>
</dbReference>
<comment type="caution">
    <text evidence="2">The sequence shown here is derived from an EMBL/GenBank/DDBJ whole genome shotgun (WGS) entry which is preliminary data.</text>
</comment>
<accession>A0A812U5C2</accession>
<dbReference type="OrthoDB" id="435452at2759"/>
<gene>
    <name evidence="2" type="ORF">SPIL2461_LOCUS15108</name>
</gene>
<protein>
    <submittedName>
        <fullName evidence="2">Uncharacterized protein</fullName>
    </submittedName>
</protein>
<dbReference type="InterPro" id="IPR002347">
    <property type="entry name" value="SDR_fam"/>
</dbReference>
<dbReference type="EMBL" id="CAJNIZ010036169">
    <property type="protein sequence ID" value="CAE7563978.1"/>
    <property type="molecule type" value="Genomic_DNA"/>
</dbReference>
<dbReference type="PANTHER" id="PTHR43558:SF6">
    <property type="entry name" value="REDUCTASE, PUTATIVE (AFU_ORTHOLOGUE AFUA_3G10540)-RELATED"/>
    <property type="match status" value="1"/>
</dbReference>
<organism evidence="2 3">
    <name type="scientific">Symbiodinium pilosum</name>
    <name type="common">Dinoflagellate</name>
    <dbReference type="NCBI Taxonomy" id="2952"/>
    <lineage>
        <taxon>Eukaryota</taxon>
        <taxon>Sar</taxon>
        <taxon>Alveolata</taxon>
        <taxon>Dinophyceae</taxon>
        <taxon>Suessiales</taxon>
        <taxon>Symbiodiniaceae</taxon>
        <taxon>Symbiodinium</taxon>
    </lineage>
</organism>
<reference evidence="2" key="1">
    <citation type="submission" date="2021-02" db="EMBL/GenBank/DDBJ databases">
        <authorList>
            <person name="Dougan E. K."/>
            <person name="Rhodes N."/>
            <person name="Thang M."/>
            <person name="Chan C."/>
        </authorList>
    </citation>
    <scope>NUCLEOTIDE SEQUENCE</scope>
</reference>
<evidence type="ECO:0000313" key="3">
    <source>
        <dbReference type="Proteomes" id="UP000649617"/>
    </source>
</evidence>
<dbReference type="Pfam" id="PF00106">
    <property type="entry name" value="adh_short"/>
    <property type="match status" value="1"/>
</dbReference>
<sequence>MPPTNLVPIYNTEDGMLRTSLLAERTLSSYELSHPRVQPLQDKGPTTTVRMPPPEGRSSVMPNLRGFKLVFDLFTKGILRGVFELPPTPAQKLFVAGGAVLACAQLWQHPKLEPLYKIVAHEVACFMLLKKLRIGQSPQVLKSIMEFAAADEASIEKARKPADEIWLPAGSTGNKPSWGFASSDIDVFICCETEEEGKQLLRQTVHRICQNITDRRRELIENRRRRGHREEYRFNSSGYSSEIRLLRSANALSIWGGWPFRTVQVMVILYKRMDEVLNFFDLDCISLGFDGRNVLALPRTLRSLQTGYNFVEPAKLRRWSTGPRILKYKSRGFGTVFFEICKHHPRCDLPSTLDEETARRIAALNGSVSASQDLGYGEVELPFVARMLLGMHLDQYMEMHERRRMNIRQDIDFQSKGLWNLPDSDLVAGKYRYIAGDNSASEASIEALLNVSLEADGLPAVRWKNVDLWESRRGNEFLPRCYMCRERIDPSATVAERPRLCATCETLSREKLQQTADLTGKTAIVTGGRVNIGYATALKLLRMGCEVAVTTRFPKDCLRRYSQEADASSWLSRLWVYGADFRNVPTVAALGKHLASQFPRLDILINNAAQTVKRPAAHYKALVEAEQAPLDTELEDRLRQLSGSAPDLRYLLDSEAPCSLAPVPQEGQLSQLPVPETKDLRADTSWTAKIGEVSWVETVEVQVINVTAPFVLLSELKSSLIAEKAKPEKAEAATQNPLSAHRCLQALQSPRDLLSTSDKEAPKMQLRGYLGPAILEQKRKLMQDVRFVVNVTSQEGSFRSLGSKGANHPHTNMAKASLNMMTCSVADEFSRAGVVVVSVDTGWISKMKPEPLAEAEPHVQSAPPLSAEDGAARVLDPVITAMNGTQPVTGCLLRNFQPADW</sequence>
<evidence type="ECO:0000256" key="1">
    <source>
        <dbReference type="SAM" id="MobiDB-lite"/>
    </source>
</evidence>
<dbReference type="InterPro" id="IPR036291">
    <property type="entry name" value="NAD(P)-bd_dom_sf"/>
</dbReference>
<dbReference type="SUPFAM" id="SSF51735">
    <property type="entry name" value="NAD(P)-binding Rossmann-fold domains"/>
    <property type="match status" value="1"/>
</dbReference>
<proteinExistence type="predicted"/>
<evidence type="ECO:0000313" key="2">
    <source>
        <dbReference type="EMBL" id="CAE7563978.1"/>
    </source>
</evidence>